<protein>
    <submittedName>
        <fullName evidence="1">Uncharacterized protein</fullName>
    </submittedName>
</protein>
<dbReference type="Proteomes" id="UP000256971">
    <property type="component" value="Chromosome"/>
</dbReference>
<sequence length="73" mass="8361">MFGFTGGETPETLKRKKGYLADAKNNWDFLTHYDLSTIKTKGQLCNMIKVRRAISEEEAVADVEKWMIGKDFS</sequence>
<organism evidence="1 2">
    <name type="scientific">Thalassospira indica</name>
    <dbReference type="NCBI Taxonomy" id="1891279"/>
    <lineage>
        <taxon>Bacteria</taxon>
        <taxon>Pseudomonadati</taxon>
        <taxon>Pseudomonadota</taxon>
        <taxon>Alphaproteobacteria</taxon>
        <taxon>Rhodospirillales</taxon>
        <taxon>Thalassospiraceae</taxon>
        <taxon>Thalassospira</taxon>
    </lineage>
</organism>
<name>A0ABN5NIT5_9PROT</name>
<gene>
    <name evidence="1" type="ORF">DY252_06090</name>
</gene>
<keyword evidence="2" id="KW-1185">Reference proteome</keyword>
<proteinExistence type="predicted"/>
<reference evidence="1 2" key="1">
    <citation type="submission" date="2018-08" db="EMBL/GenBank/DDBJ databases">
        <title>Complete genome sequence of type strain Thalassospira indica MCCC 1A01103T, isolated from isolated from deep seawater of the Indian Ocean.</title>
        <authorList>
            <person name="Liu Y."/>
        </authorList>
    </citation>
    <scope>NUCLEOTIDE SEQUENCE [LARGE SCALE GENOMIC DNA]</scope>
    <source>
        <strain evidence="1 2">PB8BT</strain>
    </source>
</reference>
<dbReference type="EMBL" id="CP031555">
    <property type="protein sequence ID" value="AXO13838.1"/>
    <property type="molecule type" value="Genomic_DNA"/>
</dbReference>
<dbReference type="RefSeq" id="WP_064787253.1">
    <property type="nucleotide sequence ID" value="NZ_CP031555.1"/>
</dbReference>
<evidence type="ECO:0000313" key="1">
    <source>
        <dbReference type="EMBL" id="AXO13838.1"/>
    </source>
</evidence>
<accession>A0ABN5NIT5</accession>
<evidence type="ECO:0000313" key="2">
    <source>
        <dbReference type="Proteomes" id="UP000256971"/>
    </source>
</evidence>